<dbReference type="AlphaFoldDB" id="A0A8H7BT80"/>
<reference evidence="3" key="1">
    <citation type="submission" date="2020-01" db="EMBL/GenBank/DDBJ databases">
        <title>Genome Sequencing of Three Apophysomyces-Like Fungal Strains Confirms a Novel Fungal Genus in the Mucoromycota with divergent Burkholderia-like Endosymbiotic Bacteria.</title>
        <authorList>
            <person name="Stajich J.E."/>
            <person name="Macias A.M."/>
            <person name="Carter-House D."/>
            <person name="Lovett B."/>
            <person name="Kasson L.R."/>
            <person name="Berry K."/>
            <person name="Grigoriev I."/>
            <person name="Chang Y."/>
            <person name="Spatafora J."/>
            <person name="Kasson M.T."/>
        </authorList>
    </citation>
    <scope>NUCLEOTIDE SEQUENCE</scope>
    <source>
        <strain evidence="3">NRRL A-21654</strain>
    </source>
</reference>
<dbReference type="Gene3D" id="3.80.10.10">
    <property type="entry name" value="Ribonuclease Inhibitor"/>
    <property type="match status" value="2"/>
</dbReference>
<dbReference type="Pfam" id="PF12937">
    <property type="entry name" value="F-box-like"/>
    <property type="match status" value="1"/>
</dbReference>
<accession>A0A8H7BT80</accession>
<evidence type="ECO:0000259" key="2">
    <source>
        <dbReference type="PROSITE" id="PS50181"/>
    </source>
</evidence>
<dbReference type="PROSITE" id="PS50181">
    <property type="entry name" value="FBOX"/>
    <property type="match status" value="1"/>
</dbReference>
<feature type="region of interest" description="Disordered" evidence="1">
    <location>
        <begin position="421"/>
        <end position="444"/>
    </location>
</feature>
<dbReference type="SUPFAM" id="SSF81383">
    <property type="entry name" value="F-box domain"/>
    <property type="match status" value="1"/>
</dbReference>
<dbReference type="InterPro" id="IPR001810">
    <property type="entry name" value="F-box_dom"/>
</dbReference>
<dbReference type="InterPro" id="IPR032675">
    <property type="entry name" value="LRR_dom_sf"/>
</dbReference>
<gene>
    <name evidence="3" type="ORF">EC973_008001</name>
</gene>
<name>A0A8H7BT80_9FUNG</name>
<dbReference type="SUPFAM" id="SSF52047">
    <property type="entry name" value="RNI-like"/>
    <property type="match status" value="1"/>
</dbReference>
<evidence type="ECO:0000256" key="1">
    <source>
        <dbReference type="SAM" id="MobiDB-lite"/>
    </source>
</evidence>
<dbReference type="OrthoDB" id="2248604at2759"/>
<evidence type="ECO:0000313" key="3">
    <source>
        <dbReference type="EMBL" id="KAF7727140.1"/>
    </source>
</evidence>
<keyword evidence="4" id="KW-1185">Reference proteome</keyword>
<dbReference type="InterPro" id="IPR036047">
    <property type="entry name" value="F-box-like_dom_sf"/>
</dbReference>
<feature type="domain" description="F-box" evidence="2">
    <location>
        <begin position="1"/>
        <end position="48"/>
    </location>
</feature>
<dbReference type="EMBL" id="JABAYA010000064">
    <property type="protein sequence ID" value="KAF7727140.1"/>
    <property type="molecule type" value="Genomic_DNA"/>
</dbReference>
<dbReference type="Gene3D" id="1.20.1280.50">
    <property type="match status" value="1"/>
</dbReference>
<comment type="caution">
    <text evidence="3">The sequence shown here is derived from an EMBL/GenBank/DDBJ whole genome shotgun (WGS) entry which is preliminary data.</text>
</comment>
<evidence type="ECO:0000313" key="4">
    <source>
        <dbReference type="Proteomes" id="UP000605846"/>
    </source>
</evidence>
<protein>
    <recommendedName>
        <fullName evidence="2">F-box domain-containing protein</fullName>
    </recommendedName>
</protein>
<organism evidence="3 4">
    <name type="scientific">Apophysomyces ossiformis</name>
    <dbReference type="NCBI Taxonomy" id="679940"/>
    <lineage>
        <taxon>Eukaryota</taxon>
        <taxon>Fungi</taxon>
        <taxon>Fungi incertae sedis</taxon>
        <taxon>Mucoromycota</taxon>
        <taxon>Mucoromycotina</taxon>
        <taxon>Mucoromycetes</taxon>
        <taxon>Mucorales</taxon>
        <taxon>Mucorineae</taxon>
        <taxon>Mucoraceae</taxon>
        <taxon>Apophysomyces</taxon>
    </lineage>
</organism>
<proteinExistence type="predicted"/>
<dbReference type="Proteomes" id="UP000605846">
    <property type="component" value="Unassembled WGS sequence"/>
</dbReference>
<feature type="compositionally biased region" description="Low complexity" evidence="1">
    <location>
        <begin position="434"/>
        <end position="444"/>
    </location>
</feature>
<sequence>MVLQLPQEILENVFRNLPQSDQKVCLYVCRSWNYAIRPVLYHSVFISSRRQFKALFRTLCQSAEECRPPLGYLFRELRLAYSIGFSRAEFECLPKLCPFLTLIDFNLCLWRYLRYTDALASWRNLQHFPDPAFGGPNLCRSLLPNFRKCFTVQTIGMEQPGWHSFIKEMPYLQELSLIGSSLRHKQVHLSWIEQIHASLPYLQRLELLGLYLADDRITQPTSGIRPCLSVRSVRLRNVHTDLSVWVRYFAQKYPNMEELVLEQLASQENQKETYSAALALARSCPRIRSLKFVSSIQQEWPFTEFLEALHGAGARLFEIESSCNSNGVFQPQTLYSAIHCFQATLSILVLGFDEDIRAEVPAMIKALEHCSQLTRLELYLNGYGEASETFAMDKVPTSWPKLTQLTLSYFRIALAEKDNKGDQDHQSLAPPSPSSSSSSSSSSSLSSPHHALRCLKLNYACVDEGLFPYLSVQFPNLSDFSLWNFTEPSIVCGAHAFTIDISSLRLRFLEIAADGDVFRAVKLSQTDKTTRILERRRRFHGTPMSIDGKEEGWIRWYYSTPDPAKELCKLSEKDIQKVLQDQSYITVCCRSVDKLKVVLGE</sequence>